<name>A0AAE0TF77_9BIVA</name>
<comment type="caution">
    <text evidence="1">The sequence shown here is derived from an EMBL/GenBank/DDBJ whole genome shotgun (WGS) entry which is preliminary data.</text>
</comment>
<reference evidence="1" key="2">
    <citation type="journal article" date="2021" name="Genome Biol. Evol.">
        <title>Developing a high-quality reference genome for a parasitic bivalve with doubly uniparental inheritance (Bivalvia: Unionida).</title>
        <authorList>
            <person name="Smith C.H."/>
        </authorList>
    </citation>
    <scope>NUCLEOTIDE SEQUENCE</scope>
    <source>
        <strain evidence="1">CHS0354</strain>
        <tissue evidence="1">Mantle</tissue>
    </source>
</reference>
<keyword evidence="2" id="KW-1185">Reference proteome</keyword>
<protein>
    <submittedName>
        <fullName evidence="1">Uncharacterized protein</fullName>
    </submittedName>
</protein>
<accession>A0AAE0TF77</accession>
<reference evidence="1" key="3">
    <citation type="submission" date="2023-05" db="EMBL/GenBank/DDBJ databases">
        <authorList>
            <person name="Smith C.H."/>
        </authorList>
    </citation>
    <scope>NUCLEOTIDE SEQUENCE</scope>
    <source>
        <strain evidence="1">CHS0354</strain>
        <tissue evidence="1">Mantle</tissue>
    </source>
</reference>
<evidence type="ECO:0000313" key="1">
    <source>
        <dbReference type="EMBL" id="KAK3609261.1"/>
    </source>
</evidence>
<reference evidence="1" key="1">
    <citation type="journal article" date="2021" name="Genome Biol. Evol.">
        <title>A High-Quality Reference Genome for a Parasitic Bivalve with Doubly Uniparental Inheritance (Bivalvia: Unionida).</title>
        <authorList>
            <person name="Smith C.H."/>
        </authorList>
    </citation>
    <scope>NUCLEOTIDE SEQUENCE</scope>
    <source>
        <strain evidence="1">CHS0354</strain>
    </source>
</reference>
<dbReference type="EMBL" id="JAEAOA010000433">
    <property type="protein sequence ID" value="KAK3609261.1"/>
    <property type="molecule type" value="Genomic_DNA"/>
</dbReference>
<organism evidence="1 2">
    <name type="scientific">Potamilus streckersoni</name>
    <dbReference type="NCBI Taxonomy" id="2493646"/>
    <lineage>
        <taxon>Eukaryota</taxon>
        <taxon>Metazoa</taxon>
        <taxon>Spiralia</taxon>
        <taxon>Lophotrochozoa</taxon>
        <taxon>Mollusca</taxon>
        <taxon>Bivalvia</taxon>
        <taxon>Autobranchia</taxon>
        <taxon>Heteroconchia</taxon>
        <taxon>Palaeoheterodonta</taxon>
        <taxon>Unionida</taxon>
        <taxon>Unionoidea</taxon>
        <taxon>Unionidae</taxon>
        <taxon>Ambleminae</taxon>
        <taxon>Lampsilini</taxon>
        <taxon>Potamilus</taxon>
    </lineage>
</organism>
<dbReference type="Proteomes" id="UP001195483">
    <property type="component" value="Unassembled WGS sequence"/>
</dbReference>
<sequence length="63" mass="7305">MILNLLRKALKKTRKTYIQAYGQTEDSLQMYKDTLIRLESQTGSKEVLKHALKVKPRNPPTAF</sequence>
<proteinExistence type="predicted"/>
<evidence type="ECO:0000313" key="2">
    <source>
        <dbReference type="Proteomes" id="UP001195483"/>
    </source>
</evidence>
<gene>
    <name evidence="1" type="ORF">CHS0354_006186</name>
</gene>
<dbReference type="AlphaFoldDB" id="A0AAE0TF77"/>